<name>A0AAN8PQ88_PATCE</name>
<feature type="domain" description="P2X purinoreceptor 7 intracellular" evidence="2">
    <location>
        <begin position="114"/>
        <end position="167"/>
    </location>
</feature>
<evidence type="ECO:0000259" key="2">
    <source>
        <dbReference type="Pfam" id="PF20478"/>
    </source>
</evidence>
<evidence type="ECO:0000313" key="4">
    <source>
        <dbReference type="Proteomes" id="UP001347796"/>
    </source>
</evidence>
<accession>A0AAN8PQ88</accession>
<organism evidence="3 4">
    <name type="scientific">Patella caerulea</name>
    <name type="common">Rayed Mediterranean limpet</name>
    <dbReference type="NCBI Taxonomy" id="87958"/>
    <lineage>
        <taxon>Eukaryota</taxon>
        <taxon>Metazoa</taxon>
        <taxon>Spiralia</taxon>
        <taxon>Lophotrochozoa</taxon>
        <taxon>Mollusca</taxon>
        <taxon>Gastropoda</taxon>
        <taxon>Patellogastropoda</taxon>
        <taxon>Patelloidea</taxon>
        <taxon>Patellidae</taxon>
        <taxon>Patella</taxon>
    </lineage>
</organism>
<protein>
    <recommendedName>
        <fullName evidence="2">P2X purinoreceptor 7 intracellular domain-containing protein</fullName>
    </recommendedName>
</protein>
<proteinExistence type="predicted"/>
<dbReference type="InterPro" id="IPR046815">
    <property type="entry name" value="P2RX7_C"/>
</dbReference>
<dbReference type="PANTHER" id="PTHR36981:SF1">
    <property type="entry name" value="P2X PURINORECEPTOR 7 INTRACELLULAR DOMAIN-CONTAINING PROTEIN"/>
    <property type="match status" value="1"/>
</dbReference>
<evidence type="ECO:0000313" key="3">
    <source>
        <dbReference type="EMBL" id="KAK6175901.1"/>
    </source>
</evidence>
<dbReference type="PANTHER" id="PTHR36981">
    <property type="entry name" value="ZGC:195170"/>
    <property type="match status" value="1"/>
</dbReference>
<dbReference type="Pfam" id="PF20478">
    <property type="entry name" value="P2RX7_C"/>
    <property type="match status" value="1"/>
</dbReference>
<feature type="compositionally biased region" description="Low complexity" evidence="1">
    <location>
        <begin position="8"/>
        <end position="21"/>
    </location>
</feature>
<comment type="caution">
    <text evidence="3">The sequence shown here is derived from an EMBL/GenBank/DDBJ whole genome shotgun (WGS) entry which is preliminary data.</text>
</comment>
<gene>
    <name evidence="3" type="ORF">SNE40_014277</name>
</gene>
<dbReference type="Proteomes" id="UP001347796">
    <property type="component" value="Unassembled WGS sequence"/>
</dbReference>
<dbReference type="AlphaFoldDB" id="A0AAN8PQ88"/>
<reference evidence="3 4" key="1">
    <citation type="submission" date="2024-01" db="EMBL/GenBank/DDBJ databases">
        <title>The genome of the rayed Mediterranean limpet Patella caerulea (Linnaeus, 1758).</title>
        <authorList>
            <person name="Anh-Thu Weber A."/>
            <person name="Halstead-Nussloch G."/>
        </authorList>
    </citation>
    <scope>NUCLEOTIDE SEQUENCE [LARGE SCALE GENOMIC DNA]</scope>
    <source>
        <strain evidence="3">AATW-2023a</strain>
        <tissue evidence="3">Whole specimen</tissue>
    </source>
</reference>
<feature type="region of interest" description="Disordered" evidence="1">
    <location>
        <begin position="1"/>
        <end position="21"/>
    </location>
</feature>
<evidence type="ECO:0000256" key="1">
    <source>
        <dbReference type="SAM" id="MobiDB-lite"/>
    </source>
</evidence>
<sequence>MSTETYDGELSLGSTSSSKSRTSETFWCSCDRCVCLPTESECICCHEVPQAHHIVDKFSPVPDNNDCDYQQKCVTFHQDFDAHLNAGVLDTYFRSHSNNWRRFPKPKGPGGTLINAQYRLVAYRFILDWLLQGEMLGRKKRIPLPACIVNVIRTKYPADDGEYVGFKYADLPTV</sequence>
<dbReference type="EMBL" id="JAZGQO010000010">
    <property type="protein sequence ID" value="KAK6175901.1"/>
    <property type="molecule type" value="Genomic_DNA"/>
</dbReference>
<keyword evidence="4" id="KW-1185">Reference proteome</keyword>